<dbReference type="InterPro" id="IPR023214">
    <property type="entry name" value="HAD_sf"/>
</dbReference>
<organism evidence="4 5">
    <name type="scientific">Nonomuraea wenchangensis</name>
    <dbReference type="NCBI Taxonomy" id="568860"/>
    <lineage>
        <taxon>Bacteria</taxon>
        <taxon>Bacillati</taxon>
        <taxon>Actinomycetota</taxon>
        <taxon>Actinomycetes</taxon>
        <taxon>Streptosporangiales</taxon>
        <taxon>Streptosporangiaceae</taxon>
        <taxon>Nonomuraea</taxon>
    </lineage>
</organism>
<dbReference type="SUPFAM" id="SSF56784">
    <property type="entry name" value="HAD-like"/>
    <property type="match status" value="1"/>
</dbReference>
<evidence type="ECO:0000313" key="5">
    <source>
        <dbReference type="Proteomes" id="UP000199361"/>
    </source>
</evidence>
<reference evidence="4 5" key="1">
    <citation type="submission" date="2016-10" db="EMBL/GenBank/DDBJ databases">
        <authorList>
            <person name="de Groot N.N."/>
        </authorList>
    </citation>
    <scope>NUCLEOTIDE SEQUENCE [LARGE SCALE GENOMIC DNA]</scope>
    <source>
        <strain evidence="4 5">CGMCC 4.5598</strain>
    </source>
</reference>
<dbReference type="Gene3D" id="3.40.50.1000">
    <property type="entry name" value="HAD superfamily/HAD-like"/>
    <property type="match status" value="1"/>
</dbReference>
<dbReference type="Proteomes" id="UP000199361">
    <property type="component" value="Unassembled WGS sequence"/>
</dbReference>
<evidence type="ECO:0000313" key="4">
    <source>
        <dbReference type="EMBL" id="SEU01617.1"/>
    </source>
</evidence>
<gene>
    <name evidence="4" type="ORF">SAMN05421811_105240</name>
</gene>
<evidence type="ECO:0000256" key="3">
    <source>
        <dbReference type="ARBA" id="ARBA00022842"/>
    </source>
</evidence>
<keyword evidence="2 4" id="KW-0378">Hydrolase</keyword>
<dbReference type="RefSeq" id="WP_091082287.1">
    <property type="nucleotide sequence ID" value="NZ_FOHX01000005.1"/>
</dbReference>
<dbReference type="GO" id="GO:0044281">
    <property type="term" value="P:small molecule metabolic process"/>
    <property type="evidence" value="ECO:0007669"/>
    <property type="project" value="UniProtKB-ARBA"/>
</dbReference>
<comment type="cofactor">
    <cofactor evidence="1">
        <name>Mg(2+)</name>
        <dbReference type="ChEBI" id="CHEBI:18420"/>
    </cofactor>
</comment>
<dbReference type="NCBIfam" id="TIGR01549">
    <property type="entry name" value="HAD-SF-IA-v1"/>
    <property type="match status" value="1"/>
</dbReference>
<dbReference type="InterPro" id="IPR036412">
    <property type="entry name" value="HAD-like_sf"/>
</dbReference>
<dbReference type="STRING" id="568860.SAMN05421811_105240"/>
<protein>
    <submittedName>
        <fullName evidence="4">Putative hydrolase of the HAD superfamily</fullName>
    </submittedName>
</protein>
<dbReference type="SFLD" id="SFLDS00003">
    <property type="entry name" value="Haloacid_Dehalogenase"/>
    <property type="match status" value="1"/>
</dbReference>
<name>A0A1I0IW92_9ACTN</name>
<proteinExistence type="predicted"/>
<evidence type="ECO:0000256" key="2">
    <source>
        <dbReference type="ARBA" id="ARBA00022801"/>
    </source>
</evidence>
<dbReference type="PANTHER" id="PTHR46470:SF4">
    <property type="entry name" value="5-AMINO-6-(5-PHOSPHO-D-RIBITYLAMINO)URACIL PHOSPHATASE YIGB"/>
    <property type="match status" value="1"/>
</dbReference>
<keyword evidence="5" id="KW-1185">Reference proteome</keyword>
<accession>A0A1I0IW92</accession>
<dbReference type="SFLD" id="SFLDG01129">
    <property type="entry name" value="C1.5:_HAD__Beta-PGM__Phosphata"/>
    <property type="match status" value="1"/>
</dbReference>
<dbReference type="OrthoDB" id="3680851at2"/>
<dbReference type="Pfam" id="PF00702">
    <property type="entry name" value="Hydrolase"/>
    <property type="match status" value="1"/>
</dbReference>
<dbReference type="AlphaFoldDB" id="A0A1I0IW92"/>
<sequence>MSPLVLFDLDRTLLDLDAAVARWAAELAEERGLGPEAAGLITALDAEARTDRARFFDGVRRRFGLPEPAAELWEAFRRRLPSLVDCYPGVREALAELRAGGWRVGIATNGSGERQLAKIRRTGLDRLIDGYAISGAEGVHKPAAELFAIAARRCGADLAAGGWMVGDDPATDVAGARAAGLRSVWIDHGVWPVDANVADHVVGHVLAGVSVVREAGSGTGAGGPAT</sequence>
<keyword evidence="3" id="KW-0460">Magnesium</keyword>
<dbReference type="InterPro" id="IPR006439">
    <property type="entry name" value="HAD-SF_hydro_IA"/>
</dbReference>
<dbReference type="GO" id="GO:0016787">
    <property type="term" value="F:hydrolase activity"/>
    <property type="evidence" value="ECO:0007669"/>
    <property type="project" value="UniProtKB-KW"/>
</dbReference>
<evidence type="ECO:0000256" key="1">
    <source>
        <dbReference type="ARBA" id="ARBA00001946"/>
    </source>
</evidence>
<dbReference type="EMBL" id="FOHX01000005">
    <property type="protein sequence ID" value="SEU01617.1"/>
    <property type="molecule type" value="Genomic_DNA"/>
</dbReference>
<dbReference type="PANTHER" id="PTHR46470">
    <property type="entry name" value="N-ACYLNEURAMINATE-9-PHOSPHATASE"/>
    <property type="match status" value="1"/>
</dbReference>
<dbReference type="Gene3D" id="1.10.150.520">
    <property type="match status" value="1"/>
</dbReference>
<dbReference type="InterPro" id="IPR051400">
    <property type="entry name" value="HAD-like_hydrolase"/>
</dbReference>